<dbReference type="CDD" id="cd03398">
    <property type="entry name" value="PAP2_haloperoxidase"/>
    <property type="match status" value="1"/>
</dbReference>
<dbReference type="InterPro" id="IPR049283">
    <property type="entry name" value="DUF6851"/>
</dbReference>
<dbReference type="OrthoDB" id="7624131at2"/>
<evidence type="ECO:0000313" key="4">
    <source>
        <dbReference type="EMBL" id="PWE18713.1"/>
    </source>
</evidence>
<feature type="domain" description="DUF6851" evidence="2">
    <location>
        <begin position="61"/>
        <end position="199"/>
    </location>
</feature>
<comment type="caution">
    <text evidence="4">The sequence shown here is derived from an EMBL/GenBank/DDBJ whole genome shotgun (WGS) entry which is preliminary data.</text>
</comment>
<dbReference type="AlphaFoldDB" id="A0A2U2BXG3"/>
<dbReference type="PANTHER" id="PTHR34599:SF2">
    <property type="entry name" value="TRAF-TYPE DOMAIN-CONTAINING PROTEIN"/>
    <property type="match status" value="1"/>
</dbReference>
<dbReference type="InterPro" id="IPR055161">
    <property type="entry name" value="NapH1-like_2nd"/>
</dbReference>
<gene>
    <name evidence="4" type="ORF">DDZ18_03735</name>
</gene>
<proteinExistence type="predicted"/>
<accession>A0A2U2BXG3</accession>
<organism evidence="4 5">
    <name type="scientific">Marinicauda salina</name>
    <dbReference type="NCBI Taxonomy" id="2135793"/>
    <lineage>
        <taxon>Bacteria</taxon>
        <taxon>Pseudomonadati</taxon>
        <taxon>Pseudomonadota</taxon>
        <taxon>Alphaproteobacteria</taxon>
        <taxon>Maricaulales</taxon>
        <taxon>Maricaulaceae</taxon>
        <taxon>Marinicauda</taxon>
    </lineage>
</organism>
<dbReference type="Pfam" id="PF22778">
    <property type="entry name" value="VCPO_2nd"/>
    <property type="match status" value="1"/>
</dbReference>
<keyword evidence="5" id="KW-1185">Reference proteome</keyword>
<dbReference type="RefSeq" id="WP_109251987.1">
    <property type="nucleotide sequence ID" value="NZ_QEXV01000001.1"/>
</dbReference>
<dbReference type="SUPFAM" id="SSF48317">
    <property type="entry name" value="Acid phosphatase/Vanadium-dependent haloperoxidase"/>
    <property type="match status" value="1"/>
</dbReference>
<sequence length="491" mass="53807">MIIESLMLLAASAETRTCATGPEDFTPSAAYHWLDVSLEAAASDVQVFGARPTVLSRQMAIVQTAAFDAWAAYDDVAVGTGYGDALRRPPEERTLENKRVAIAYASFIAALDQYPEQADFLRREFEAFGLDPELVTRDPSRPEGVGRLAAEAVLEARHHDGANQLGDERGSDGSPYSDYTMYRPVNGPYRIVDPDRWQPIPASDGEGGVAVQEWLTPHWYRVEPFGLESADQFRAPPPPLVGEDQLREEIEEVARMNAELTVEQKALVEFMRDGPQSTGQSGHWLQMSQVVSCRDQNDLDTDVKLYFAVANTAMDAFIASWDSKIYYDTSRPWTLVRYYFGDDTIEGWGGPGEGTVSLSGSDWMPYSPFEFPTPPFAGYPSGHSTVSAASAATLARFTGSDHFGYSVERMAGSLTEPGHETPVTLHFPTFSETAEAAGISRLYGGYHIAADNIEGLEMGRRVSAYVWPTIQSYFDGTAEVDGSQAPPAAAR</sequence>
<keyword evidence="4" id="KW-0575">Peroxidase</keyword>
<dbReference type="EMBL" id="QEXV01000001">
    <property type="protein sequence ID" value="PWE18713.1"/>
    <property type="molecule type" value="Genomic_DNA"/>
</dbReference>
<dbReference type="Proteomes" id="UP000245168">
    <property type="component" value="Unassembled WGS sequence"/>
</dbReference>
<evidence type="ECO:0000259" key="2">
    <source>
        <dbReference type="Pfam" id="PF21167"/>
    </source>
</evidence>
<dbReference type="Gene3D" id="1.10.606.20">
    <property type="match status" value="1"/>
</dbReference>
<keyword evidence="4" id="KW-0560">Oxidoreductase</keyword>
<feature type="region of interest" description="Disordered" evidence="1">
    <location>
        <begin position="158"/>
        <end position="177"/>
    </location>
</feature>
<feature type="compositionally biased region" description="Basic and acidic residues" evidence="1">
    <location>
        <begin position="158"/>
        <end position="171"/>
    </location>
</feature>
<reference evidence="5" key="1">
    <citation type="submission" date="2018-05" db="EMBL/GenBank/DDBJ databases">
        <authorList>
            <person name="Liu B.-T."/>
        </authorList>
    </citation>
    <scope>NUCLEOTIDE SEQUENCE [LARGE SCALE GENOMIC DNA]</scope>
    <source>
        <strain evidence="5">WD6-1</strain>
    </source>
</reference>
<dbReference type="Pfam" id="PF21167">
    <property type="entry name" value="DUF6851"/>
    <property type="match status" value="1"/>
</dbReference>
<dbReference type="GO" id="GO:0004601">
    <property type="term" value="F:peroxidase activity"/>
    <property type="evidence" value="ECO:0007669"/>
    <property type="project" value="UniProtKB-KW"/>
</dbReference>
<evidence type="ECO:0000259" key="3">
    <source>
        <dbReference type="Pfam" id="PF22778"/>
    </source>
</evidence>
<dbReference type="InterPro" id="IPR052559">
    <property type="entry name" value="V-haloperoxidase"/>
</dbReference>
<dbReference type="InterPro" id="IPR036938">
    <property type="entry name" value="PAP2/HPO_sf"/>
</dbReference>
<dbReference type="PANTHER" id="PTHR34599">
    <property type="entry name" value="PEROXIDASE-RELATED"/>
    <property type="match status" value="1"/>
</dbReference>
<name>A0A2U2BXG3_9PROT</name>
<protein>
    <submittedName>
        <fullName evidence="4">Haloperoxidase</fullName>
    </submittedName>
</protein>
<evidence type="ECO:0000256" key="1">
    <source>
        <dbReference type="SAM" id="MobiDB-lite"/>
    </source>
</evidence>
<feature type="domain" description="Vanadium-dependent haloperoxidase NapH1-like second helical-bundle" evidence="3">
    <location>
        <begin position="306"/>
        <end position="476"/>
    </location>
</feature>
<evidence type="ECO:0000313" key="5">
    <source>
        <dbReference type="Proteomes" id="UP000245168"/>
    </source>
</evidence>